<organism evidence="2 3">
    <name type="scientific">Candidatus Flavonifractor merdigallinarum</name>
    <dbReference type="NCBI Taxonomy" id="2838589"/>
    <lineage>
        <taxon>Bacteria</taxon>
        <taxon>Bacillati</taxon>
        <taxon>Bacillota</taxon>
        <taxon>Clostridia</taxon>
        <taxon>Eubacteriales</taxon>
        <taxon>Oscillospiraceae</taxon>
        <taxon>Flavonifractor</taxon>
    </lineage>
</organism>
<evidence type="ECO:0000313" key="2">
    <source>
        <dbReference type="EMBL" id="HIY22119.1"/>
    </source>
</evidence>
<comment type="caution">
    <text evidence="2">The sequence shown here is derived from an EMBL/GenBank/DDBJ whole genome shotgun (WGS) entry which is preliminary data.</text>
</comment>
<proteinExistence type="predicted"/>
<reference evidence="2" key="2">
    <citation type="submission" date="2021-04" db="EMBL/GenBank/DDBJ databases">
        <authorList>
            <person name="Gilroy R."/>
        </authorList>
    </citation>
    <scope>NUCLEOTIDE SEQUENCE</scope>
    <source>
        <strain evidence="2">ChiBcec16_6824</strain>
    </source>
</reference>
<feature type="domain" description="Amidohydrolase 3" evidence="1">
    <location>
        <begin position="48"/>
        <end position="486"/>
    </location>
</feature>
<evidence type="ECO:0000313" key="3">
    <source>
        <dbReference type="Proteomes" id="UP000823868"/>
    </source>
</evidence>
<dbReference type="CDD" id="cd01300">
    <property type="entry name" value="YtcJ_like"/>
    <property type="match status" value="1"/>
</dbReference>
<dbReference type="SUPFAM" id="SSF51338">
    <property type="entry name" value="Composite domain of metallo-dependent hydrolases"/>
    <property type="match status" value="1"/>
</dbReference>
<dbReference type="PANTHER" id="PTHR22642:SF2">
    <property type="entry name" value="PROTEIN LONG AFTER FAR-RED 3"/>
    <property type="match status" value="1"/>
</dbReference>
<dbReference type="Pfam" id="PF07969">
    <property type="entry name" value="Amidohydro_3"/>
    <property type="match status" value="1"/>
</dbReference>
<dbReference type="PANTHER" id="PTHR22642">
    <property type="entry name" value="IMIDAZOLONEPROPIONASE"/>
    <property type="match status" value="1"/>
</dbReference>
<evidence type="ECO:0000259" key="1">
    <source>
        <dbReference type="Pfam" id="PF07969"/>
    </source>
</evidence>
<sequence length="492" mass="53770">METLYYNGVIRTMVSHIPEEALLVRDGRIEAVGEFGPLLEANPYVRKVDLQGGCLMPAFLDAHSHIVSWAMGKLQADLSGAEDFPAIARAMADFARRRNIAPGQWVIGRRADLLLDERLVAELDRVLPDHPAMVQHSSSHGGAFNTAAQKALGLDHGALVENPFIEAQKKVPMPDMESLLAAFREAQEDYLSHGYVLAQEGCMMKEAAQLYTAFQAAGAIKMAIVSYGQPDMPCDSGPIPTVGLSNRGNKIFLDGSPQQRTAFLREPYVGGGLGEATMTEEEVLAAVKSAGEAGRQILAHCNGDAAIDRILWALEEADYPKALRPVIVHAQLLRRDQLRKVKERGAVVSFFVSHVRHWGDVHLKNLGERANTISPCYSTMEAGIPITFHQDTPVLPPEPFEPVACAALRETASGVELGKEERISVWEGLKVMTIGAAYQYHAEAERGTLEPGKRADFIILDKDPLAVAPEELESIQVLETVSEGRTLWKAEA</sequence>
<dbReference type="SUPFAM" id="SSF51556">
    <property type="entry name" value="Metallo-dependent hydrolases"/>
    <property type="match status" value="1"/>
</dbReference>
<gene>
    <name evidence="2" type="ORF">H9841_09515</name>
</gene>
<dbReference type="Gene3D" id="3.20.20.140">
    <property type="entry name" value="Metal-dependent hydrolases"/>
    <property type="match status" value="1"/>
</dbReference>
<protein>
    <submittedName>
        <fullName evidence="2">Amidohydrolase</fullName>
    </submittedName>
</protein>
<reference evidence="2" key="1">
    <citation type="journal article" date="2021" name="PeerJ">
        <title>Extensive microbial diversity within the chicken gut microbiome revealed by metagenomics and culture.</title>
        <authorList>
            <person name="Gilroy R."/>
            <person name="Ravi A."/>
            <person name="Getino M."/>
            <person name="Pursley I."/>
            <person name="Horton D.L."/>
            <person name="Alikhan N.F."/>
            <person name="Baker D."/>
            <person name="Gharbi K."/>
            <person name="Hall N."/>
            <person name="Watson M."/>
            <person name="Adriaenssens E.M."/>
            <person name="Foster-Nyarko E."/>
            <person name="Jarju S."/>
            <person name="Secka A."/>
            <person name="Antonio M."/>
            <person name="Oren A."/>
            <person name="Chaudhuri R.R."/>
            <person name="La Ragione R."/>
            <person name="Hildebrand F."/>
            <person name="Pallen M.J."/>
        </authorList>
    </citation>
    <scope>NUCLEOTIDE SEQUENCE</scope>
    <source>
        <strain evidence="2">ChiBcec16_6824</strain>
    </source>
</reference>
<dbReference type="Gene3D" id="3.10.310.70">
    <property type="match status" value="1"/>
</dbReference>
<dbReference type="Proteomes" id="UP000823868">
    <property type="component" value="Unassembled WGS sequence"/>
</dbReference>
<dbReference type="InterPro" id="IPR011059">
    <property type="entry name" value="Metal-dep_hydrolase_composite"/>
</dbReference>
<dbReference type="GO" id="GO:0016810">
    <property type="term" value="F:hydrolase activity, acting on carbon-nitrogen (but not peptide) bonds"/>
    <property type="evidence" value="ECO:0007669"/>
    <property type="project" value="InterPro"/>
</dbReference>
<accession>A0A9D1Y9S1</accession>
<dbReference type="AlphaFoldDB" id="A0A9D1Y9S1"/>
<dbReference type="InterPro" id="IPR032466">
    <property type="entry name" value="Metal_Hydrolase"/>
</dbReference>
<dbReference type="EMBL" id="DXDX01000173">
    <property type="protein sequence ID" value="HIY22119.1"/>
    <property type="molecule type" value="Genomic_DNA"/>
</dbReference>
<dbReference type="Gene3D" id="2.30.40.10">
    <property type="entry name" value="Urease, subunit C, domain 1"/>
    <property type="match status" value="1"/>
</dbReference>
<name>A0A9D1Y9S1_9FIRM</name>
<dbReference type="InterPro" id="IPR013108">
    <property type="entry name" value="Amidohydro_3"/>
</dbReference>
<dbReference type="InterPro" id="IPR033932">
    <property type="entry name" value="YtcJ-like"/>
</dbReference>